<evidence type="ECO:0000256" key="8">
    <source>
        <dbReference type="ARBA" id="ARBA00023224"/>
    </source>
</evidence>
<dbReference type="Pfam" id="PF00001">
    <property type="entry name" value="7tm_1"/>
    <property type="match status" value="2"/>
</dbReference>
<feature type="transmembrane region" description="Helical" evidence="10">
    <location>
        <begin position="82"/>
        <end position="107"/>
    </location>
</feature>
<keyword evidence="8 9" id="KW-0807">Transducer</keyword>
<evidence type="ECO:0000256" key="10">
    <source>
        <dbReference type="SAM" id="Phobius"/>
    </source>
</evidence>
<keyword evidence="6 10" id="KW-0472">Membrane</keyword>
<evidence type="ECO:0000256" key="2">
    <source>
        <dbReference type="ARBA" id="ARBA00022475"/>
    </source>
</evidence>
<feature type="transmembrane region" description="Helical" evidence="10">
    <location>
        <begin position="161"/>
        <end position="182"/>
    </location>
</feature>
<dbReference type="PANTHER" id="PTHR24229:SF40">
    <property type="entry name" value="ALLATOSTATIN C RECEPTOR 1-RELATED"/>
    <property type="match status" value="1"/>
</dbReference>
<dbReference type="AlphaFoldDB" id="A0A0V0J5G6"/>
<accession>A0A0V0J5G6</accession>
<feature type="domain" description="G-protein coupled receptors family 1 profile" evidence="11">
    <location>
        <begin position="62"/>
        <end position="413"/>
    </location>
</feature>
<dbReference type="GO" id="GO:0043005">
    <property type="term" value="C:neuron projection"/>
    <property type="evidence" value="ECO:0007669"/>
    <property type="project" value="TreeGrafter"/>
</dbReference>
<evidence type="ECO:0000256" key="9">
    <source>
        <dbReference type="RuleBase" id="RU000688"/>
    </source>
</evidence>
<protein>
    <submittedName>
        <fullName evidence="12">Somatostatin receptor type 4</fullName>
    </submittedName>
</protein>
<dbReference type="SUPFAM" id="SSF81321">
    <property type="entry name" value="Family A G protein-coupled receptor-like"/>
    <property type="match status" value="1"/>
</dbReference>
<keyword evidence="2" id="KW-1003">Cell membrane</keyword>
<evidence type="ECO:0000256" key="6">
    <source>
        <dbReference type="ARBA" id="ARBA00023136"/>
    </source>
</evidence>
<dbReference type="PRINTS" id="PR00237">
    <property type="entry name" value="GPCRRHODOPSN"/>
</dbReference>
<dbReference type="GO" id="GO:0004930">
    <property type="term" value="F:G protein-coupled receptor activity"/>
    <property type="evidence" value="ECO:0007669"/>
    <property type="project" value="UniProtKB-KW"/>
</dbReference>
<evidence type="ECO:0000256" key="3">
    <source>
        <dbReference type="ARBA" id="ARBA00022692"/>
    </source>
</evidence>
<dbReference type="EMBL" id="GEEE01013735">
    <property type="protein sequence ID" value="JAP49490.1"/>
    <property type="molecule type" value="Transcribed_RNA"/>
</dbReference>
<dbReference type="Gene3D" id="1.20.1070.10">
    <property type="entry name" value="Rhodopsin 7-helix transmembrane proteins"/>
    <property type="match status" value="1"/>
</dbReference>
<dbReference type="PROSITE" id="PS00237">
    <property type="entry name" value="G_PROTEIN_RECEP_F1_1"/>
    <property type="match status" value="1"/>
</dbReference>
<dbReference type="InterPro" id="IPR000276">
    <property type="entry name" value="GPCR_Rhodpsn"/>
</dbReference>
<evidence type="ECO:0000256" key="1">
    <source>
        <dbReference type="ARBA" id="ARBA00004651"/>
    </source>
</evidence>
<feature type="transmembrane region" description="Helical" evidence="10">
    <location>
        <begin position="355"/>
        <end position="375"/>
    </location>
</feature>
<gene>
    <name evidence="12" type="primary">SSR4</name>
    <name evidence="12" type="ORF">TR108549</name>
</gene>
<dbReference type="EMBL" id="GEEE01002390">
    <property type="protein sequence ID" value="JAP60835.1"/>
    <property type="molecule type" value="Transcribed_RNA"/>
</dbReference>
<keyword evidence="3 9" id="KW-0812">Transmembrane</keyword>
<evidence type="ECO:0000256" key="7">
    <source>
        <dbReference type="ARBA" id="ARBA00023170"/>
    </source>
</evidence>
<dbReference type="EMBL" id="GEEE01014977">
    <property type="protein sequence ID" value="JAP48248.1"/>
    <property type="molecule type" value="Transcribed_RNA"/>
</dbReference>
<comment type="similarity">
    <text evidence="9">Belongs to the G-protein coupled receptor 1 family.</text>
</comment>
<dbReference type="InterPro" id="IPR017452">
    <property type="entry name" value="GPCR_Rhodpsn_7TM"/>
</dbReference>
<sequence length="475" mass="52549">MVALDINNSLCTRTALPSNCSILLNTSFANTGVGASSSLFTTSFTALYGLAITFVLAVGVVANLAVIFVISKTASLQTTTNIHLIGLCITDCIHLASAPILLSVLILHDFVFNDFVCKSYMLAQGVNWFAGTFLLSSMSVHRYLSVRKPRARRILHRKPCALLTVILLWILAFTLLSPLAIFSTKLETPYLDTRTGEIVVRGACVINWRTNWFPGNLSEANLTTTTGTGSSSGGGGGSRMPYLSRIFSAYTFIFGFLLPVVINIVVYSLLVNHVRLNRQRVLRRQGRCAHPVCSPVSVVSNAAIDKKETSCSRGSGIVLETKSSDSLTPKPETEPAAPIGVVTFVSRSERKRRKLPWKVASLVLIYVTFWAPYWIQQIFLIFLRELRFFACPRMAFITQLLGYCNSAVNPILYACLSTPFRRSLAKVLFLKCNCGWKANGSNTFGRSRTREHGVKKEHECALLCCPFLCRCFCEY</sequence>
<dbReference type="GO" id="GO:0005886">
    <property type="term" value="C:plasma membrane"/>
    <property type="evidence" value="ECO:0007669"/>
    <property type="project" value="UniProtKB-SubCell"/>
</dbReference>
<keyword evidence="5 9" id="KW-0297">G-protein coupled receptor</keyword>
<dbReference type="PROSITE" id="PS50262">
    <property type="entry name" value="G_PROTEIN_RECEP_F1_2"/>
    <property type="match status" value="1"/>
</dbReference>
<keyword evidence="4 10" id="KW-1133">Transmembrane helix</keyword>
<organism evidence="12">
    <name type="scientific">Schistocephalus solidus</name>
    <name type="common">Tapeworm</name>
    <dbReference type="NCBI Taxonomy" id="70667"/>
    <lineage>
        <taxon>Eukaryota</taxon>
        <taxon>Metazoa</taxon>
        <taxon>Spiralia</taxon>
        <taxon>Lophotrochozoa</taxon>
        <taxon>Platyhelminthes</taxon>
        <taxon>Cestoda</taxon>
        <taxon>Eucestoda</taxon>
        <taxon>Diphyllobothriidea</taxon>
        <taxon>Diphyllobothriidae</taxon>
        <taxon>Schistocephalus</taxon>
    </lineage>
</organism>
<feature type="transmembrane region" description="Helical" evidence="10">
    <location>
        <begin position="46"/>
        <end position="70"/>
    </location>
</feature>
<feature type="transmembrane region" description="Helical" evidence="10">
    <location>
        <begin position="119"/>
        <end position="140"/>
    </location>
</feature>
<comment type="subcellular location">
    <subcellularLocation>
        <location evidence="1">Cell membrane</location>
        <topology evidence="1">Multi-pass membrane protein</topology>
    </subcellularLocation>
</comment>
<proteinExistence type="inferred from homology"/>
<evidence type="ECO:0000313" key="12">
    <source>
        <dbReference type="EMBL" id="JAP60835.1"/>
    </source>
</evidence>
<evidence type="ECO:0000256" key="5">
    <source>
        <dbReference type="ARBA" id="ARBA00023040"/>
    </source>
</evidence>
<evidence type="ECO:0000256" key="4">
    <source>
        <dbReference type="ARBA" id="ARBA00022989"/>
    </source>
</evidence>
<name>A0A0V0J5G6_SCHSO</name>
<evidence type="ECO:0000259" key="11">
    <source>
        <dbReference type="PROSITE" id="PS50262"/>
    </source>
</evidence>
<dbReference type="PANTHER" id="PTHR24229">
    <property type="entry name" value="NEUROPEPTIDES RECEPTOR"/>
    <property type="match status" value="1"/>
</dbReference>
<feature type="transmembrane region" description="Helical" evidence="10">
    <location>
        <begin position="247"/>
        <end position="270"/>
    </location>
</feature>
<keyword evidence="7 9" id="KW-0675">Receptor</keyword>
<dbReference type="GO" id="GO:0042277">
    <property type="term" value="F:peptide binding"/>
    <property type="evidence" value="ECO:0007669"/>
    <property type="project" value="TreeGrafter"/>
</dbReference>
<reference evidence="12" key="1">
    <citation type="submission" date="2016-01" db="EMBL/GenBank/DDBJ databases">
        <title>Reference transcriptome for the parasite Schistocephalus solidus: insights into the molecular evolution of parasitism.</title>
        <authorList>
            <person name="Hebert F.O."/>
            <person name="Grambauer S."/>
            <person name="Barber I."/>
            <person name="Landry C.R."/>
            <person name="Aubin-Horth N."/>
        </authorList>
    </citation>
    <scope>NUCLEOTIDE SEQUENCE</scope>
</reference>